<evidence type="ECO:0000256" key="1">
    <source>
        <dbReference type="ARBA" id="ARBA00023239"/>
    </source>
</evidence>
<feature type="compositionally biased region" description="Gly residues" evidence="3">
    <location>
        <begin position="10"/>
        <end position="19"/>
    </location>
</feature>
<keyword evidence="6" id="KW-1185">Reference proteome</keyword>
<dbReference type="Gene3D" id="1.10.275.10">
    <property type="entry name" value="Fumarase/aspartase (N-terminal domain)"/>
    <property type="match status" value="1"/>
</dbReference>
<evidence type="ECO:0000313" key="5">
    <source>
        <dbReference type="EMBL" id="PAU46498.1"/>
    </source>
</evidence>
<dbReference type="Pfam" id="PF10397">
    <property type="entry name" value="ADSL_C"/>
    <property type="match status" value="1"/>
</dbReference>
<dbReference type="Proteomes" id="UP000218944">
    <property type="component" value="Unassembled WGS sequence"/>
</dbReference>
<sequence length="507" mass="52115">MTGPVPGTGADTGAGGGTGNTPEPLAAGAAPVAPLGAAGPAEPAAPAEPVDPLTDSGLLSPVRAGTPAEDATGDRAWLQAMLDAEAALARAQARLGTVPGTAAESVTRAARADLFDPRALALAARETANPVVGLVKALTLRVAAQDPQAAEYVHRGSTSQDILDTATMLVAHRALGPLRADLTRIARALAHLADRHRDTLMAGRTLGLHAVPTTFGLKAAGWRQLVLDAGRRVEHVRRHLPVSLGGAAGTLAGYLAYARLEGTDDPGYAGRLSAAYADETGLARPALPWHTLRTPLADLAAVLSFTTGALGKIATDVLTLTRTEIAELAEPATAGRGASSAMPQKQNPVLATLVRSAALQVPHLAAGLTQSLLSEDERAAGVWQAEWQFLREALRLTGGAAHTAVELAEGLTVHAGRMRENLALTGARIVSERLAAELAPHLGKVTAKALLTAASTEADRSGRPLHTVLADTPELKGRYTEDELAALCDPADHTGAAAALTDRALRP</sequence>
<protein>
    <submittedName>
        <fullName evidence="5">3-carboxy-cis,cis-muconate cycloisomerase</fullName>
    </submittedName>
</protein>
<feature type="compositionally biased region" description="Low complexity" evidence="3">
    <location>
        <begin position="20"/>
        <end position="50"/>
    </location>
</feature>
<dbReference type="PRINTS" id="PR00149">
    <property type="entry name" value="FUMRATELYASE"/>
</dbReference>
<evidence type="ECO:0000259" key="4">
    <source>
        <dbReference type="SMART" id="SM00998"/>
    </source>
</evidence>
<evidence type="ECO:0000313" key="6">
    <source>
        <dbReference type="Proteomes" id="UP000218944"/>
    </source>
</evidence>
<dbReference type="InterPro" id="IPR000362">
    <property type="entry name" value="Fumarate_lyase_fam"/>
</dbReference>
<dbReference type="SMART" id="SM00998">
    <property type="entry name" value="ADSL_C"/>
    <property type="match status" value="1"/>
</dbReference>
<dbReference type="PANTHER" id="PTHR43172">
    <property type="entry name" value="ADENYLOSUCCINATE LYASE"/>
    <property type="match status" value="1"/>
</dbReference>
<dbReference type="AlphaFoldDB" id="A0A2A2D1Y8"/>
<comment type="similarity">
    <text evidence="2">Belongs to the class-II fumarase/aspartase family.</text>
</comment>
<proteinExistence type="inferred from homology"/>
<evidence type="ECO:0000256" key="2">
    <source>
        <dbReference type="ARBA" id="ARBA00034772"/>
    </source>
</evidence>
<feature type="domain" description="Adenylosuccinate lyase C-terminal" evidence="4">
    <location>
        <begin position="426"/>
        <end position="505"/>
    </location>
</feature>
<dbReference type="Gene3D" id="1.10.40.30">
    <property type="entry name" value="Fumarase/aspartase (C-terminal domain)"/>
    <property type="match status" value="1"/>
</dbReference>
<dbReference type="InterPro" id="IPR019468">
    <property type="entry name" value="AdenyloSucc_lyase_C"/>
</dbReference>
<dbReference type="RefSeq" id="WP_095583014.1">
    <property type="nucleotide sequence ID" value="NZ_JAJQQQ010000002.1"/>
</dbReference>
<dbReference type="GO" id="GO:0016853">
    <property type="term" value="F:isomerase activity"/>
    <property type="evidence" value="ECO:0007669"/>
    <property type="project" value="UniProtKB-KW"/>
</dbReference>
<dbReference type="Pfam" id="PF00206">
    <property type="entry name" value="Lyase_1"/>
    <property type="match status" value="1"/>
</dbReference>
<dbReference type="InterPro" id="IPR024083">
    <property type="entry name" value="Fumarase/histidase_N"/>
</dbReference>
<dbReference type="CDD" id="cd01597">
    <property type="entry name" value="pCLME"/>
    <property type="match status" value="1"/>
</dbReference>
<keyword evidence="1" id="KW-0456">Lyase</keyword>
<name>A0A2A2D1Y8_9ACTN</name>
<dbReference type="InterPro" id="IPR008948">
    <property type="entry name" value="L-Aspartase-like"/>
</dbReference>
<feature type="region of interest" description="Disordered" evidence="3">
    <location>
        <begin position="1"/>
        <end position="71"/>
    </location>
</feature>
<gene>
    <name evidence="5" type="ORF">CK936_23825</name>
</gene>
<dbReference type="GO" id="GO:0016829">
    <property type="term" value="F:lyase activity"/>
    <property type="evidence" value="ECO:0007669"/>
    <property type="project" value="UniProtKB-KW"/>
</dbReference>
<organism evidence="5 6">
    <name type="scientific">Streptomyces albireticuli</name>
    <dbReference type="NCBI Taxonomy" id="1940"/>
    <lineage>
        <taxon>Bacteria</taxon>
        <taxon>Bacillati</taxon>
        <taxon>Actinomycetota</taxon>
        <taxon>Actinomycetes</taxon>
        <taxon>Kitasatosporales</taxon>
        <taxon>Streptomycetaceae</taxon>
        <taxon>Streptomyces</taxon>
    </lineage>
</organism>
<keyword evidence="5" id="KW-0413">Isomerase</keyword>
<evidence type="ECO:0000256" key="3">
    <source>
        <dbReference type="SAM" id="MobiDB-lite"/>
    </source>
</evidence>
<accession>A0A2A2D1Y8</accession>
<dbReference type="SUPFAM" id="SSF48557">
    <property type="entry name" value="L-aspartase-like"/>
    <property type="match status" value="1"/>
</dbReference>
<reference evidence="5 6" key="1">
    <citation type="submission" date="2017-08" db="EMBL/GenBank/DDBJ databases">
        <title>Genome sequence of Streptomyces albireticuli NRRL B-1670.</title>
        <authorList>
            <person name="Graham D.E."/>
            <person name="Mahan K.M."/>
            <person name="Klingeman D.M."/>
            <person name="Hettich R.L."/>
            <person name="Parry R.J."/>
            <person name="Spain J.C."/>
        </authorList>
    </citation>
    <scope>NUCLEOTIDE SEQUENCE [LARGE SCALE GENOMIC DNA]</scope>
    <source>
        <strain evidence="5 6">NRRL B-1670</strain>
    </source>
</reference>
<dbReference type="EMBL" id="NSJV01000452">
    <property type="protein sequence ID" value="PAU46498.1"/>
    <property type="molecule type" value="Genomic_DNA"/>
</dbReference>
<comment type="caution">
    <text evidence="5">The sequence shown here is derived from an EMBL/GenBank/DDBJ whole genome shotgun (WGS) entry which is preliminary data.</text>
</comment>
<dbReference type="InterPro" id="IPR022761">
    <property type="entry name" value="Fumarate_lyase_N"/>
</dbReference>
<dbReference type="Gene3D" id="1.20.200.10">
    <property type="entry name" value="Fumarase/aspartase (Central domain)"/>
    <property type="match status" value="1"/>
</dbReference>
<dbReference type="PANTHER" id="PTHR43172:SF2">
    <property type="entry name" value="ADENYLOSUCCINATE LYASE C-TERMINAL DOMAIN-CONTAINING PROTEIN"/>
    <property type="match status" value="1"/>
</dbReference>